<sequence>MKTKTIASLVLATTLSLGGLSYAVAANQDGMQNGQNNAQDCSMVKEDGRGKHQGGKHKGKGKGKNKQMGFAKLDLTDQQKADMKTIMSAQKAEKKEQKTDADRLAQRAEMQALMSAETFDEAKAKSLIDAQEAQKSERKLSMLKAKHEMFQLLTDEQKAEFAEMQMKRQNR</sequence>
<evidence type="ECO:0000256" key="6">
    <source>
        <dbReference type="SAM" id="SignalP"/>
    </source>
</evidence>
<dbReference type="PANTHER" id="PTHR38102:SF1">
    <property type="entry name" value="PERIPLASMIC CHAPERONE SPY"/>
    <property type="match status" value="1"/>
</dbReference>
<keyword evidence="3 6" id="KW-0732">Signal</keyword>
<feature type="compositionally biased region" description="Basic residues" evidence="5">
    <location>
        <begin position="51"/>
        <end position="65"/>
    </location>
</feature>
<keyword evidence="4" id="KW-0574">Periplasm</keyword>
<comment type="similarity">
    <text evidence="2">Belongs to the CpxP/Spy family.</text>
</comment>
<accession>A0ABQ6E0W4</accession>
<name>A0ABQ6E0W4_9GAMM</name>
<evidence type="ECO:0000256" key="5">
    <source>
        <dbReference type="SAM" id="MobiDB-lite"/>
    </source>
</evidence>
<dbReference type="PANTHER" id="PTHR38102">
    <property type="entry name" value="PERIPLASMIC CHAPERONE SPY"/>
    <property type="match status" value="1"/>
</dbReference>
<evidence type="ECO:0000256" key="1">
    <source>
        <dbReference type="ARBA" id="ARBA00004418"/>
    </source>
</evidence>
<evidence type="ECO:0000256" key="4">
    <source>
        <dbReference type="ARBA" id="ARBA00022764"/>
    </source>
</evidence>
<reference evidence="8" key="1">
    <citation type="journal article" date="2019" name="Int. J. Syst. Evol. Microbiol.">
        <title>The Global Catalogue of Microorganisms (GCM) 10K type strain sequencing project: providing services to taxonomists for standard genome sequencing and annotation.</title>
        <authorList>
            <consortium name="The Broad Institute Genomics Platform"/>
            <consortium name="The Broad Institute Genome Sequencing Center for Infectious Disease"/>
            <person name="Wu L."/>
            <person name="Ma J."/>
        </authorList>
    </citation>
    <scope>NUCLEOTIDE SEQUENCE [LARGE SCALE GENOMIC DNA]</scope>
    <source>
        <strain evidence="8">NBRC 103166</strain>
    </source>
</reference>
<dbReference type="PIRSF" id="PIRSF034445">
    <property type="entry name" value="CpxP_Spy"/>
    <property type="match status" value="1"/>
</dbReference>
<dbReference type="Proteomes" id="UP001157353">
    <property type="component" value="Unassembled WGS sequence"/>
</dbReference>
<evidence type="ECO:0000256" key="2">
    <source>
        <dbReference type="ARBA" id="ARBA00008441"/>
    </source>
</evidence>
<protein>
    <recommendedName>
        <fullName evidence="9">Periplasmic heavy metal sensor</fullName>
    </recommendedName>
</protein>
<dbReference type="Pfam" id="PF07813">
    <property type="entry name" value="LTXXQ"/>
    <property type="match status" value="1"/>
</dbReference>
<gene>
    <name evidence="7" type="ORF">GCM10007916_17130</name>
</gene>
<proteinExistence type="inferred from homology"/>
<evidence type="ECO:0000313" key="7">
    <source>
        <dbReference type="EMBL" id="GLS90646.1"/>
    </source>
</evidence>
<evidence type="ECO:0000256" key="3">
    <source>
        <dbReference type="ARBA" id="ARBA00022729"/>
    </source>
</evidence>
<feature type="signal peptide" evidence="6">
    <location>
        <begin position="1"/>
        <end position="25"/>
    </location>
</feature>
<feature type="region of interest" description="Disordered" evidence="5">
    <location>
        <begin position="35"/>
        <end position="69"/>
    </location>
</feature>
<keyword evidence="8" id="KW-1185">Reference proteome</keyword>
<dbReference type="RefSeq" id="WP_284203768.1">
    <property type="nucleotide sequence ID" value="NZ_BSPQ01000005.1"/>
</dbReference>
<organism evidence="7 8">
    <name type="scientific">Psychromonas marina</name>
    <dbReference type="NCBI Taxonomy" id="88364"/>
    <lineage>
        <taxon>Bacteria</taxon>
        <taxon>Pseudomonadati</taxon>
        <taxon>Pseudomonadota</taxon>
        <taxon>Gammaproteobacteria</taxon>
        <taxon>Alteromonadales</taxon>
        <taxon>Psychromonadaceae</taxon>
        <taxon>Psychromonas</taxon>
    </lineage>
</organism>
<evidence type="ECO:0008006" key="9">
    <source>
        <dbReference type="Google" id="ProtNLM"/>
    </source>
</evidence>
<evidence type="ECO:0000313" key="8">
    <source>
        <dbReference type="Proteomes" id="UP001157353"/>
    </source>
</evidence>
<dbReference type="InterPro" id="IPR052211">
    <property type="entry name" value="Cpx_auxiliary_protein"/>
</dbReference>
<dbReference type="EMBL" id="BSPQ01000005">
    <property type="protein sequence ID" value="GLS90646.1"/>
    <property type="molecule type" value="Genomic_DNA"/>
</dbReference>
<comment type="caution">
    <text evidence="7">The sequence shown here is derived from an EMBL/GenBank/DDBJ whole genome shotgun (WGS) entry which is preliminary data.</text>
</comment>
<dbReference type="InterPro" id="IPR012899">
    <property type="entry name" value="LTXXQ"/>
</dbReference>
<dbReference type="Gene3D" id="1.20.120.1490">
    <property type="match status" value="1"/>
</dbReference>
<dbReference type="CDD" id="cd09916">
    <property type="entry name" value="CpxP_like"/>
    <property type="match status" value="1"/>
</dbReference>
<feature type="chain" id="PRO_5045088334" description="Periplasmic heavy metal sensor" evidence="6">
    <location>
        <begin position="26"/>
        <end position="171"/>
    </location>
</feature>
<comment type="subcellular location">
    <subcellularLocation>
        <location evidence="1">Periplasm</location>
    </subcellularLocation>
</comment>